<dbReference type="GO" id="GO:0009425">
    <property type="term" value="C:bacterial-type flagellum basal body"/>
    <property type="evidence" value="ECO:0007669"/>
    <property type="project" value="UniProtKB-SubCell"/>
</dbReference>
<dbReference type="PANTHER" id="PTHR30435:SF19">
    <property type="entry name" value="FLAGELLAR BASAL-BODY ROD PROTEIN FLGG"/>
    <property type="match status" value="1"/>
</dbReference>
<dbReference type="Pfam" id="PF00460">
    <property type="entry name" value="Flg_bb_rod"/>
    <property type="match status" value="1"/>
</dbReference>
<keyword evidence="5" id="KW-0282">Flagellum</keyword>
<evidence type="ECO:0000256" key="3">
    <source>
        <dbReference type="ARBA" id="ARBA00023143"/>
    </source>
</evidence>
<dbReference type="OrthoDB" id="5986582at2"/>
<reference evidence="5 6" key="1">
    <citation type="submission" date="2019-03" db="EMBL/GenBank/DDBJ databases">
        <title>Genomic Encyclopedia of Type Strains, Phase IV (KMG-IV): sequencing the most valuable type-strain genomes for metagenomic binning, comparative biology and taxonomic classification.</title>
        <authorList>
            <person name="Goeker M."/>
        </authorList>
    </citation>
    <scope>NUCLEOTIDE SEQUENCE [LARGE SCALE GENOMIC DNA]</scope>
    <source>
        <strain evidence="5 6">DSM 1709</strain>
    </source>
</reference>
<dbReference type="AlphaFoldDB" id="A0A4R2MDK7"/>
<comment type="subcellular location">
    <subcellularLocation>
        <location evidence="1">Bacterial flagellum basal body</location>
    </subcellularLocation>
</comment>
<gene>
    <name evidence="5" type="ORF">EV684_102474</name>
</gene>
<feature type="domain" description="Flagellar basal body rod protein N-terminal" evidence="4">
    <location>
        <begin position="9"/>
        <end position="35"/>
    </location>
</feature>
<keyword evidence="5" id="KW-0966">Cell projection</keyword>
<dbReference type="GO" id="GO:0071978">
    <property type="term" value="P:bacterial-type flagellum-dependent swarming motility"/>
    <property type="evidence" value="ECO:0007669"/>
    <property type="project" value="TreeGrafter"/>
</dbReference>
<evidence type="ECO:0000313" key="6">
    <source>
        <dbReference type="Proteomes" id="UP000295106"/>
    </source>
</evidence>
<dbReference type="EMBL" id="SLXD01000002">
    <property type="protein sequence ID" value="TCP04710.1"/>
    <property type="molecule type" value="Genomic_DNA"/>
</dbReference>
<dbReference type="PANTHER" id="PTHR30435">
    <property type="entry name" value="FLAGELLAR PROTEIN"/>
    <property type="match status" value="1"/>
</dbReference>
<accession>A0A4R2MDK7</accession>
<protein>
    <submittedName>
        <fullName evidence="5">Flagellar basal-body rod protein FlgC</fullName>
    </submittedName>
</protein>
<organism evidence="5 6">
    <name type="scientific">Rubrivivax gelatinosus</name>
    <name type="common">Rhodocyclus gelatinosus</name>
    <name type="synonym">Rhodopseudomonas gelatinosa</name>
    <dbReference type="NCBI Taxonomy" id="28068"/>
    <lineage>
        <taxon>Bacteria</taxon>
        <taxon>Pseudomonadati</taxon>
        <taxon>Pseudomonadota</taxon>
        <taxon>Betaproteobacteria</taxon>
        <taxon>Burkholderiales</taxon>
        <taxon>Sphaerotilaceae</taxon>
        <taxon>Rubrivivax</taxon>
    </lineage>
</organism>
<dbReference type="Proteomes" id="UP000295106">
    <property type="component" value="Unassembled WGS sequence"/>
</dbReference>
<dbReference type="GeneID" id="99684743"/>
<keyword evidence="5" id="KW-0969">Cilium</keyword>
<evidence type="ECO:0000256" key="1">
    <source>
        <dbReference type="ARBA" id="ARBA00004117"/>
    </source>
</evidence>
<evidence type="ECO:0000259" key="4">
    <source>
        <dbReference type="Pfam" id="PF00460"/>
    </source>
</evidence>
<dbReference type="InterPro" id="IPR001444">
    <property type="entry name" value="Flag_bb_rod_N"/>
</dbReference>
<evidence type="ECO:0000313" key="5">
    <source>
        <dbReference type="EMBL" id="TCP04710.1"/>
    </source>
</evidence>
<comment type="similarity">
    <text evidence="2">Belongs to the flagella basal body rod proteins family.</text>
</comment>
<comment type="caution">
    <text evidence="5">The sequence shown here is derived from an EMBL/GenBank/DDBJ whole genome shotgun (WGS) entry which is preliminary data.</text>
</comment>
<keyword evidence="3" id="KW-0975">Bacterial flagellum</keyword>
<proteinExistence type="inferred from homology"/>
<evidence type="ECO:0000256" key="2">
    <source>
        <dbReference type="ARBA" id="ARBA00009677"/>
    </source>
</evidence>
<name>A0A4R2MDK7_RUBGE</name>
<dbReference type="RefSeq" id="WP_132645190.1">
    <property type="nucleotide sequence ID" value="NZ_CP181386.1"/>
</dbReference>
<sequence>MTPAASASLSGLNAAQTRLDVAGHNVANLQTEGFRRQVAQSATAQPAGVTVSIAQMPEAGNALEADTVGMIEAQHAFGANLMAFRAQDAMMASLLDLEA</sequence>